<protein>
    <submittedName>
        <fullName evidence="1">Uncharacterized protein</fullName>
    </submittedName>
</protein>
<name>A0A843VH05_COLES</name>
<dbReference type="EMBL" id="NMUH01001769">
    <property type="protein sequence ID" value="MQL95225.1"/>
    <property type="molecule type" value="Genomic_DNA"/>
</dbReference>
<evidence type="ECO:0000313" key="2">
    <source>
        <dbReference type="Proteomes" id="UP000652761"/>
    </source>
</evidence>
<accession>A0A843VH05</accession>
<keyword evidence="2" id="KW-1185">Reference proteome</keyword>
<gene>
    <name evidence="1" type="ORF">Taro_027891</name>
</gene>
<sequence>MAPGGTVWRACTAPGANSNLVKLAISAGALQGSWRRYRAGGRAQRWRRPDLVQKLPCAAREIRHEVVRVQRTYEAGCCRLELAREGAEAPESLFKDPRSSDLHKKWSMEIGLDI</sequence>
<dbReference type="AlphaFoldDB" id="A0A843VH05"/>
<reference evidence="1" key="1">
    <citation type="submission" date="2017-07" db="EMBL/GenBank/DDBJ databases">
        <title>Taro Niue Genome Assembly and Annotation.</title>
        <authorList>
            <person name="Atibalentja N."/>
            <person name="Keating K."/>
            <person name="Fields C.J."/>
        </authorList>
    </citation>
    <scope>NUCLEOTIDE SEQUENCE</scope>
    <source>
        <strain evidence="1">Niue_2</strain>
        <tissue evidence="1">Leaf</tissue>
    </source>
</reference>
<proteinExistence type="predicted"/>
<comment type="caution">
    <text evidence="1">The sequence shown here is derived from an EMBL/GenBank/DDBJ whole genome shotgun (WGS) entry which is preliminary data.</text>
</comment>
<organism evidence="1 2">
    <name type="scientific">Colocasia esculenta</name>
    <name type="common">Wild taro</name>
    <name type="synonym">Arum esculentum</name>
    <dbReference type="NCBI Taxonomy" id="4460"/>
    <lineage>
        <taxon>Eukaryota</taxon>
        <taxon>Viridiplantae</taxon>
        <taxon>Streptophyta</taxon>
        <taxon>Embryophyta</taxon>
        <taxon>Tracheophyta</taxon>
        <taxon>Spermatophyta</taxon>
        <taxon>Magnoliopsida</taxon>
        <taxon>Liliopsida</taxon>
        <taxon>Araceae</taxon>
        <taxon>Aroideae</taxon>
        <taxon>Colocasieae</taxon>
        <taxon>Colocasia</taxon>
    </lineage>
</organism>
<evidence type="ECO:0000313" key="1">
    <source>
        <dbReference type="EMBL" id="MQL95225.1"/>
    </source>
</evidence>
<dbReference type="Proteomes" id="UP000652761">
    <property type="component" value="Unassembled WGS sequence"/>
</dbReference>